<accession>A0A1H3BYW9</accession>
<keyword evidence="2" id="KW-1185">Reference proteome</keyword>
<sequence>MDNDPIRALENLLDLERSALVQGELSDLGRLAPEKENLIGVINDLHVLESDDLIRVQKKVMRNQALLNSAAEGIRAVADRMSELRRVRQEFSTYDASGQRSGFALRRQAKLEKRA</sequence>
<proteinExistence type="predicted"/>
<dbReference type="Proteomes" id="UP000183400">
    <property type="component" value="Unassembled WGS sequence"/>
</dbReference>
<name>A0A1H3BYW9_9RHOB</name>
<evidence type="ECO:0008006" key="3">
    <source>
        <dbReference type="Google" id="ProtNLM"/>
    </source>
</evidence>
<dbReference type="OrthoDB" id="7862860at2"/>
<evidence type="ECO:0000313" key="1">
    <source>
        <dbReference type="EMBL" id="SDX46584.1"/>
    </source>
</evidence>
<dbReference type="RefSeq" id="WP_074737648.1">
    <property type="nucleotide sequence ID" value="NZ_FNNP01000006.1"/>
</dbReference>
<dbReference type="STRING" id="985054.SAMN05444358_10649"/>
<reference evidence="2" key="1">
    <citation type="submission" date="2016-10" db="EMBL/GenBank/DDBJ databases">
        <authorList>
            <person name="Varghese N."/>
            <person name="Submissions S."/>
        </authorList>
    </citation>
    <scope>NUCLEOTIDE SEQUENCE [LARGE SCALE GENOMIC DNA]</scope>
    <source>
        <strain evidence="2">DSM 27839</strain>
    </source>
</reference>
<gene>
    <name evidence="1" type="ORF">SAMN05444358_10649</name>
</gene>
<dbReference type="EMBL" id="FNNP01000006">
    <property type="protein sequence ID" value="SDX46584.1"/>
    <property type="molecule type" value="Genomic_DNA"/>
</dbReference>
<protein>
    <recommendedName>
        <fullName evidence="3">FlgN protein</fullName>
    </recommendedName>
</protein>
<dbReference type="AlphaFoldDB" id="A0A1H3BYW9"/>
<evidence type="ECO:0000313" key="2">
    <source>
        <dbReference type="Proteomes" id="UP000183400"/>
    </source>
</evidence>
<organism evidence="1 2">
    <name type="scientific">Ruegeria halocynthiae</name>
    <dbReference type="NCBI Taxonomy" id="985054"/>
    <lineage>
        <taxon>Bacteria</taxon>
        <taxon>Pseudomonadati</taxon>
        <taxon>Pseudomonadota</taxon>
        <taxon>Alphaproteobacteria</taxon>
        <taxon>Rhodobacterales</taxon>
        <taxon>Roseobacteraceae</taxon>
        <taxon>Ruegeria</taxon>
    </lineage>
</organism>